<dbReference type="InterPro" id="IPR051336">
    <property type="entry name" value="RhoGEF_Guanine_NuclExch_SF"/>
</dbReference>
<protein>
    <submittedName>
        <fullName evidence="3">Kalirin</fullName>
    </submittedName>
</protein>
<dbReference type="Proteomes" id="UP000762676">
    <property type="component" value="Unassembled WGS sequence"/>
</dbReference>
<dbReference type="PANTHER" id="PTHR22826">
    <property type="entry name" value="RHO GUANINE EXCHANGE FACTOR-RELATED"/>
    <property type="match status" value="1"/>
</dbReference>
<dbReference type="GO" id="GO:0007411">
    <property type="term" value="P:axon guidance"/>
    <property type="evidence" value="ECO:0007669"/>
    <property type="project" value="TreeGrafter"/>
</dbReference>
<dbReference type="AlphaFoldDB" id="A0AAV4ES92"/>
<dbReference type="EMBL" id="BMAT01003851">
    <property type="protein sequence ID" value="GFR63450.1"/>
    <property type="molecule type" value="Genomic_DNA"/>
</dbReference>
<dbReference type="PROSITE" id="PS50010">
    <property type="entry name" value="DH_2"/>
    <property type="match status" value="1"/>
</dbReference>
<dbReference type="GO" id="GO:0005737">
    <property type="term" value="C:cytoplasm"/>
    <property type="evidence" value="ECO:0007669"/>
    <property type="project" value="TreeGrafter"/>
</dbReference>
<accession>A0AAV4ES92</accession>
<reference evidence="3 4" key="1">
    <citation type="journal article" date="2021" name="Elife">
        <title>Chloroplast acquisition without the gene transfer in kleptoplastic sea slugs, Plakobranchus ocellatus.</title>
        <authorList>
            <person name="Maeda T."/>
            <person name="Takahashi S."/>
            <person name="Yoshida T."/>
            <person name="Shimamura S."/>
            <person name="Takaki Y."/>
            <person name="Nagai Y."/>
            <person name="Toyoda A."/>
            <person name="Suzuki Y."/>
            <person name="Arimoto A."/>
            <person name="Ishii H."/>
            <person name="Satoh N."/>
            <person name="Nishiyama T."/>
            <person name="Hasebe M."/>
            <person name="Maruyama T."/>
            <person name="Minagawa J."/>
            <person name="Obokata J."/>
            <person name="Shigenobu S."/>
        </authorList>
    </citation>
    <scope>NUCLEOTIDE SEQUENCE [LARGE SCALE GENOMIC DNA]</scope>
</reference>
<gene>
    <name evidence="3" type="ORF">ElyMa_001895500</name>
</gene>
<feature type="non-terminal residue" evidence="3">
    <location>
        <position position="108"/>
    </location>
</feature>
<dbReference type="Gene3D" id="1.20.900.10">
    <property type="entry name" value="Dbl homology (DH) domain"/>
    <property type="match status" value="1"/>
</dbReference>
<proteinExistence type="predicted"/>
<dbReference type="Pfam" id="PF00621">
    <property type="entry name" value="RhoGEF"/>
    <property type="match status" value="1"/>
</dbReference>
<dbReference type="InterPro" id="IPR035899">
    <property type="entry name" value="DBL_dom_sf"/>
</dbReference>
<dbReference type="PANTHER" id="PTHR22826:SF106">
    <property type="entry name" value="TRIO, ISOFORM A"/>
    <property type="match status" value="1"/>
</dbReference>
<comment type="caution">
    <text evidence="3">The sequence shown here is derived from an EMBL/GenBank/DDBJ whole genome shotgun (WGS) entry which is preliminary data.</text>
</comment>
<evidence type="ECO:0000313" key="3">
    <source>
        <dbReference type="EMBL" id="GFR63450.1"/>
    </source>
</evidence>
<dbReference type="SUPFAM" id="SSF48065">
    <property type="entry name" value="DBL homology domain (DH-domain)"/>
    <property type="match status" value="1"/>
</dbReference>
<evidence type="ECO:0000256" key="1">
    <source>
        <dbReference type="ARBA" id="ARBA00022658"/>
    </source>
</evidence>
<evidence type="ECO:0000313" key="4">
    <source>
        <dbReference type="Proteomes" id="UP000762676"/>
    </source>
</evidence>
<sequence>MLYNCLFCCCVFLKELEKYETIPEDVGHCFVTWAVKFSIYVTYCKNKPDSNALLVEQAGSFFEEMQHKNKLNEPIASYLIKPVQRVTKYQLLLKDLLTCCEEHTGEIK</sequence>
<feature type="domain" description="DH" evidence="2">
    <location>
        <begin position="1"/>
        <end position="108"/>
    </location>
</feature>
<evidence type="ECO:0000259" key="2">
    <source>
        <dbReference type="PROSITE" id="PS50010"/>
    </source>
</evidence>
<dbReference type="GO" id="GO:0019898">
    <property type="term" value="C:extrinsic component of membrane"/>
    <property type="evidence" value="ECO:0007669"/>
    <property type="project" value="TreeGrafter"/>
</dbReference>
<keyword evidence="1" id="KW-0344">Guanine-nucleotide releasing factor</keyword>
<keyword evidence="4" id="KW-1185">Reference proteome</keyword>
<dbReference type="InterPro" id="IPR000219">
    <property type="entry name" value="DH_dom"/>
</dbReference>
<name>A0AAV4ES92_9GAST</name>
<dbReference type="GO" id="GO:0005085">
    <property type="term" value="F:guanyl-nucleotide exchange factor activity"/>
    <property type="evidence" value="ECO:0007669"/>
    <property type="project" value="UniProtKB-KW"/>
</dbReference>
<organism evidence="3 4">
    <name type="scientific">Elysia marginata</name>
    <dbReference type="NCBI Taxonomy" id="1093978"/>
    <lineage>
        <taxon>Eukaryota</taxon>
        <taxon>Metazoa</taxon>
        <taxon>Spiralia</taxon>
        <taxon>Lophotrochozoa</taxon>
        <taxon>Mollusca</taxon>
        <taxon>Gastropoda</taxon>
        <taxon>Heterobranchia</taxon>
        <taxon>Euthyneura</taxon>
        <taxon>Panpulmonata</taxon>
        <taxon>Sacoglossa</taxon>
        <taxon>Placobranchoidea</taxon>
        <taxon>Plakobranchidae</taxon>
        <taxon>Elysia</taxon>
    </lineage>
</organism>